<gene>
    <name evidence="1" type="ORF">LTS18_002503</name>
</gene>
<protein>
    <submittedName>
        <fullName evidence="1">Uncharacterized protein</fullName>
    </submittedName>
</protein>
<name>A0ACC3CS17_9PEZI</name>
<sequence length="79" mass="8841">MPAAVDVKHLSGRAGRSVTRGEQMAIAKQKTKRAIQQSKKEHHSKTQITAESRTQASSKADLSRRLEELRCEIKDAKNQ</sequence>
<keyword evidence="2" id="KW-1185">Reference proteome</keyword>
<proteinExistence type="predicted"/>
<accession>A0ACC3CS17</accession>
<organism evidence="1 2">
    <name type="scientific">Coniosporium uncinatum</name>
    <dbReference type="NCBI Taxonomy" id="93489"/>
    <lineage>
        <taxon>Eukaryota</taxon>
        <taxon>Fungi</taxon>
        <taxon>Dikarya</taxon>
        <taxon>Ascomycota</taxon>
        <taxon>Pezizomycotina</taxon>
        <taxon>Dothideomycetes</taxon>
        <taxon>Dothideomycetes incertae sedis</taxon>
        <taxon>Coniosporium</taxon>
    </lineage>
</organism>
<comment type="caution">
    <text evidence="1">The sequence shown here is derived from an EMBL/GenBank/DDBJ whole genome shotgun (WGS) entry which is preliminary data.</text>
</comment>
<reference evidence="1" key="1">
    <citation type="submission" date="2024-09" db="EMBL/GenBank/DDBJ databases">
        <title>Black Yeasts Isolated from many extreme environments.</title>
        <authorList>
            <person name="Coleine C."/>
            <person name="Stajich J.E."/>
            <person name="Selbmann L."/>
        </authorList>
    </citation>
    <scope>NUCLEOTIDE SEQUENCE</scope>
    <source>
        <strain evidence="1">CCFEE 5737</strain>
    </source>
</reference>
<evidence type="ECO:0000313" key="2">
    <source>
        <dbReference type="Proteomes" id="UP001186974"/>
    </source>
</evidence>
<dbReference type="Proteomes" id="UP001186974">
    <property type="component" value="Unassembled WGS sequence"/>
</dbReference>
<feature type="non-terminal residue" evidence="1">
    <location>
        <position position="79"/>
    </location>
</feature>
<evidence type="ECO:0000313" key="1">
    <source>
        <dbReference type="EMBL" id="KAK3043982.1"/>
    </source>
</evidence>
<dbReference type="EMBL" id="JAWDJW010012600">
    <property type="protein sequence ID" value="KAK3043982.1"/>
    <property type="molecule type" value="Genomic_DNA"/>
</dbReference>